<keyword evidence="2" id="KW-1185">Reference proteome</keyword>
<gene>
    <name evidence="1" type="ORF">AGLY_002899</name>
</gene>
<dbReference type="AlphaFoldDB" id="A0A6G0U1J6"/>
<dbReference type="Proteomes" id="UP000475862">
    <property type="component" value="Unassembled WGS sequence"/>
</dbReference>
<sequence>MNRHIYEYKVIFNMLFFNKSKSIYQKNEKKRYSRSKLNENMEHIMSLKEHTTYARSNRLFYNSQARKYLYYLKIPLKCFVNIVKTIKVCAIKLHSMYNEPKRNSEFKCISNTDLSKSMNRSCQASNRLRSFQRVTICNPKTKHCKYLKFTPNVYNSVIFTEYVKIAKICNLKFIKMFVFITKRKLEASLKEKCDECLNFNFFIKSCNDITIYPQTIFNICYYTKSISFRYLKRSPVTIRLAFSLHDLIFKIFCLFKGYL</sequence>
<accession>A0A6G0U1J6</accession>
<protein>
    <submittedName>
        <fullName evidence="1">Uncharacterized protein</fullName>
    </submittedName>
</protein>
<dbReference type="EMBL" id="VYZN01000009">
    <property type="protein sequence ID" value="KAE9542988.1"/>
    <property type="molecule type" value="Genomic_DNA"/>
</dbReference>
<evidence type="ECO:0000313" key="1">
    <source>
        <dbReference type="EMBL" id="KAE9542988.1"/>
    </source>
</evidence>
<proteinExistence type="predicted"/>
<evidence type="ECO:0000313" key="2">
    <source>
        <dbReference type="Proteomes" id="UP000475862"/>
    </source>
</evidence>
<name>A0A6G0U1J6_APHGL</name>
<organism evidence="1 2">
    <name type="scientific">Aphis glycines</name>
    <name type="common">Soybean aphid</name>
    <dbReference type="NCBI Taxonomy" id="307491"/>
    <lineage>
        <taxon>Eukaryota</taxon>
        <taxon>Metazoa</taxon>
        <taxon>Ecdysozoa</taxon>
        <taxon>Arthropoda</taxon>
        <taxon>Hexapoda</taxon>
        <taxon>Insecta</taxon>
        <taxon>Pterygota</taxon>
        <taxon>Neoptera</taxon>
        <taxon>Paraneoptera</taxon>
        <taxon>Hemiptera</taxon>
        <taxon>Sternorrhyncha</taxon>
        <taxon>Aphidomorpha</taxon>
        <taxon>Aphidoidea</taxon>
        <taxon>Aphididae</taxon>
        <taxon>Aphidini</taxon>
        <taxon>Aphis</taxon>
        <taxon>Aphis</taxon>
    </lineage>
</organism>
<reference evidence="1 2" key="1">
    <citation type="submission" date="2019-08" db="EMBL/GenBank/DDBJ databases">
        <title>The genome of the soybean aphid Biotype 1, its phylome, world population structure and adaptation to the North American continent.</title>
        <authorList>
            <person name="Giordano R."/>
            <person name="Donthu R.K."/>
            <person name="Hernandez A.G."/>
            <person name="Wright C.L."/>
            <person name="Zimin A.V."/>
        </authorList>
    </citation>
    <scope>NUCLEOTIDE SEQUENCE [LARGE SCALE GENOMIC DNA]</scope>
    <source>
        <tissue evidence="1">Whole aphids</tissue>
    </source>
</reference>
<comment type="caution">
    <text evidence="1">The sequence shown here is derived from an EMBL/GenBank/DDBJ whole genome shotgun (WGS) entry which is preliminary data.</text>
</comment>